<feature type="compositionally biased region" description="Low complexity" evidence="9">
    <location>
        <begin position="47"/>
        <end position="58"/>
    </location>
</feature>
<dbReference type="PANTHER" id="PTHR24394:SF44">
    <property type="entry name" value="ZINC FINGER PROTEIN 271-LIKE"/>
    <property type="match status" value="1"/>
</dbReference>
<dbReference type="AlphaFoldDB" id="A0AAE1FEB0"/>
<dbReference type="GO" id="GO:0008270">
    <property type="term" value="F:zinc ion binding"/>
    <property type="evidence" value="ECO:0007669"/>
    <property type="project" value="UniProtKB-KW"/>
</dbReference>
<evidence type="ECO:0000256" key="8">
    <source>
        <dbReference type="PROSITE-ProRule" id="PRU00042"/>
    </source>
</evidence>
<dbReference type="PROSITE" id="PS50157">
    <property type="entry name" value="ZINC_FINGER_C2H2_2"/>
    <property type="match status" value="2"/>
</dbReference>
<accession>A0AAE1FEB0</accession>
<feature type="domain" description="C2H2-type" evidence="10">
    <location>
        <begin position="112"/>
        <end position="139"/>
    </location>
</feature>
<dbReference type="FunFam" id="3.30.160.60:FF:000065">
    <property type="entry name" value="B-cell CLL/lymphoma 6, member B"/>
    <property type="match status" value="1"/>
</dbReference>
<dbReference type="SMART" id="SM00355">
    <property type="entry name" value="ZnF_C2H2"/>
    <property type="match status" value="2"/>
</dbReference>
<comment type="subcellular location">
    <subcellularLocation>
        <location evidence="1">Nucleus</location>
    </subcellularLocation>
</comment>
<evidence type="ECO:0000313" key="11">
    <source>
        <dbReference type="EMBL" id="KAK3872308.1"/>
    </source>
</evidence>
<protein>
    <recommendedName>
        <fullName evidence="10">C2H2-type domain-containing protein</fullName>
    </recommendedName>
</protein>
<dbReference type="PANTHER" id="PTHR24394">
    <property type="entry name" value="ZINC FINGER PROTEIN"/>
    <property type="match status" value="1"/>
</dbReference>
<dbReference type="GO" id="GO:0000981">
    <property type="term" value="F:DNA-binding transcription factor activity, RNA polymerase II-specific"/>
    <property type="evidence" value="ECO:0007669"/>
    <property type="project" value="TreeGrafter"/>
</dbReference>
<evidence type="ECO:0000256" key="6">
    <source>
        <dbReference type="ARBA" id="ARBA00022833"/>
    </source>
</evidence>
<name>A0AAE1FEB0_PETCI</name>
<dbReference type="Gene3D" id="3.30.160.60">
    <property type="entry name" value="Classic Zinc Finger"/>
    <property type="match status" value="2"/>
</dbReference>
<comment type="similarity">
    <text evidence="2">Belongs to the krueppel C2H2-type zinc-finger protein family.</text>
</comment>
<dbReference type="Pfam" id="PF00096">
    <property type="entry name" value="zf-C2H2"/>
    <property type="match status" value="2"/>
</dbReference>
<feature type="region of interest" description="Disordered" evidence="9">
    <location>
        <begin position="43"/>
        <end position="80"/>
    </location>
</feature>
<dbReference type="EMBL" id="JAWQEG010002387">
    <property type="protein sequence ID" value="KAK3872308.1"/>
    <property type="molecule type" value="Genomic_DNA"/>
</dbReference>
<evidence type="ECO:0000256" key="1">
    <source>
        <dbReference type="ARBA" id="ARBA00004123"/>
    </source>
</evidence>
<dbReference type="FunFam" id="3.30.160.60:FF:001442">
    <property type="entry name" value="zinc finger protein 696"/>
    <property type="match status" value="1"/>
</dbReference>
<proteinExistence type="inferred from homology"/>
<evidence type="ECO:0000256" key="4">
    <source>
        <dbReference type="ARBA" id="ARBA00022737"/>
    </source>
</evidence>
<keyword evidence="6" id="KW-0862">Zinc</keyword>
<gene>
    <name evidence="11" type="ORF">Pcinc_022611</name>
</gene>
<organism evidence="11 12">
    <name type="scientific">Petrolisthes cinctipes</name>
    <name type="common">Flat porcelain crab</name>
    <dbReference type="NCBI Taxonomy" id="88211"/>
    <lineage>
        <taxon>Eukaryota</taxon>
        <taxon>Metazoa</taxon>
        <taxon>Ecdysozoa</taxon>
        <taxon>Arthropoda</taxon>
        <taxon>Crustacea</taxon>
        <taxon>Multicrustacea</taxon>
        <taxon>Malacostraca</taxon>
        <taxon>Eumalacostraca</taxon>
        <taxon>Eucarida</taxon>
        <taxon>Decapoda</taxon>
        <taxon>Pleocyemata</taxon>
        <taxon>Anomura</taxon>
        <taxon>Galatheoidea</taxon>
        <taxon>Porcellanidae</taxon>
        <taxon>Petrolisthes</taxon>
    </lineage>
</organism>
<evidence type="ECO:0000313" key="12">
    <source>
        <dbReference type="Proteomes" id="UP001286313"/>
    </source>
</evidence>
<dbReference type="GO" id="GO:0005634">
    <property type="term" value="C:nucleus"/>
    <property type="evidence" value="ECO:0007669"/>
    <property type="project" value="UniProtKB-SubCell"/>
</dbReference>
<dbReference type="Proteomes" id="UP001286313">
    <property type="component" value="Unassembled WGS sequence"/>
</dbReference>
<comment type="caution">
    <text evidence="11">The sequence shown here is derived from an EMBL/GenBank/DDBJ whole genome shotgun (WGS) entry which is preliminary data.</text>
</comment>
<evidence type="ECO:0000256" key="5">
    <source>
        <dbReference type="ARBA" id="ARBA00022771"/>
    </source>
</evidence>
<reference evidence="11" key="1">
    <citation type="submission" date="2023-10" db="EMBL/GenBank/DDBJ databases">
        <title>Genome assemblies of two species of porcelain crab, Petrolisthes cinctipes and Petrolisthes manimaculis (Anomura: Porcellanidae).</title>
        <authorList>
            <person name="Angst P."/>
        </authorList>
    </citation>
    <scope>NUCLEOTIDE SEQUENCE</scope>
    <source>
        <strain evidence="11">PB745_01</strain>
        <tissue evidence="11">Gill</tissue>
    </source>
</reference>
<dbReference type="SUPFAM" id="SSF57667">
    <property type="entry name" value="beta-beta-alpha zinc fingers"/>
    <property type="match status" value="1"/>
</dbReference>
<keyword evidence="4" id="KW-0677">Repeat</keyword>
<dbReference type="InterPro" id="IPR013087">
    <property type="entry name" value="Znf_C2H2_type"/>
</dbReference>
<dbReference type="PROSITE" id="PS00028">
    <property type="entry name" value="ZINC_FINGER_C2H2_1"/>
    <property type="match status" value="1"/>
</dbReference>
<sequence>MQTKDILAIPPFQDSVGLATEGSLSHRMRVLASNLADGWGIEGEGGVSRSDGSGSRWGMENEGAGKNSNSTVSDNGISNVGGSGGVGGRYGLSGWGEVRVNTEISGSVERPFPCPYCPLSFKRRYTLQEHVRIHMGSRPYACRSCGKAFTQRSSLLKHVRMRVCQKHMVHN</sequence>
<feature type="domain" description="C2H2-type" evidence="10">
    <location>
        <begin position="140"/>
        <end position="171"/>
    </location>
</feature>
<keyword evidence="7" id="KW-0539">Nucleus</keyword>
<evidence type="ECO:0000256" key="2">
    <source>
        <dbReference type="ARBA" id="ARBA00006991"/>
    </source>
</evidence>
<keyword evidence="5 8" id="KW-0863">Zinc-finger</keyword>
<keyword evidence="12" id="KW-1185">Reference proteome</keyword>
<dbReference type="InterPro" id="IPR036236">
    <property type="entry name" value="Znf_C2H2_sf"/>
</dbReference>
<evidence type="ECO:0000259" key="10">
    <source>
        <dbReference type="PROSITE" id="PS50157"/>
    </source>
</evidence>
<evidence type="ECO:0000256" key="9">
    <source>
        <dbReference type="SAM" id="MobiDB-lite"/>
    </source>
</evidence>
<keyword evidence="3" id="KW-0479">Metal-binding</keyword>
<evidence type="ECO:0000256" key="3">
    <source>
        <dbReference type="ARBA" id="ARBA00022723"/>
    </source>
</evidence>
<evidence type="ECO:0000256" key="7">
    <source>
        <dbReference type="ARBA" id="ARBA00023242"/>
    </source>
</evidence>